<protein>
    <submittedName>
        <fullName evidence="2">Uncharacterized protein</fullName>
    </submittedName>
</protein>
<name>A0A175JI07_ENTHI</name>
<dbReference type="EMBL" id="BDEQ01000001">
    <property type="protein sequence ID" value="GAT93321.1"/>
    <property type="molecule type" value="Genomic_DNA"/>
</dbReference>
<feature type="transmembrane region" description="Helical" evidence="1">
    <location>
        <begin position="64"/>
        <end position="83"/>
    </location>
</feature>
<sequence length="273" mass="32127">MCDCPTINGNNAIQSFVYQNLFRVCLYSFLDEISIWASYIKLVLNILLIGNSLLKLFNQQHVKIVHSFAIFFFVILDFHGIIYSISNGFFATQTLTCILNFVSTISYYAIVITKTRTNQWRHLFFSFFLCFLIWWYSSPSLKSCFVRNLPSSFFSSIYVIIGAIFFNIRSLFDLLIWLATTNLNNTSFSFLSLHLFLYLLKFFAVIFYGAHPSSMLWYCLLFIYVSGAFLPLVIFLIMFLRKLLCYSRTKKSHRYENITRNEEDCHGDKFKNY</sequence>
<feature type="transmembrane region" description="Helical" evidence="1">
    <location>
        <begin position="122"/>
        <end position="137"/>
    </location>
</feature>
<keyword evidence="1" id="KW-1133">Transmembrane helix</keyword>
<comment type="caution">
    <text evidence="2">The sequence shown here is derived from an EMBL/GenBank/DDBJ whole genome shotgun (WGS) entry which is preliminary data.</text>
</comment>
<organism evidence="2 3">
    <name type="scientific">Entamoeba histolytica</name>
    <dbReference type="NCBI Taxonomy" id="5759"/>
    <lineage>
        <taxon>Eukaryota</taxon>
        <taxon>Amoebozoa</taxon>
        <taxon>Evosea</taxon>
        <taxon>Archamoebae</taxon>
        <taxon>Mastigamoebida</taxon>
        <taxon>Entamoebidae</taxon>
        <taxon>Entamoeba</taxon>
    </lineage>
</organism>
<proteinExistence type="predicted"/>
<feature type="transmembrane region" description="Helical" evidence="1">
    <location>
        <begin position="190"/>
        <end position="209"/>
    </location>
</feature>
<dbReference type="Proteomes" id="UP000078387">
    <property type="component" value="Unassembled WGS sequence"/>
</dbReference>
<feature type="transmembrane region" description="Helical" evidence="1">
    <location>
        <begin position="157"/>
        <end position="178"/>
    </location>
</feature>
<feature type="transmembrane region" description="Helical" evidence="1">
    <location>
        <begin position="36"/>
        <end position="57"/>
    </location>
</feature>
<evidence type="ECO:0000313" key="3">
    <source>
        <dbReference type="Proteomes" id="UP000078387"/>
    </source>
</evidence>
<evidence type="ECO:0000313" key="2">
    <source>
        <dbReference type="EMBL" id="GAT93321.1"/>
    </source>
</evidence>
<reference evidence="2 3" key="1">
    <citation type="submission" date="2016-05" db="EMBL/GenBank/DDBJ databases">
        <title>First whole genome sequencing of Entamoeba histolytica HM1:IMSS-clone-6.</title>
        <authorList>
            <person name="Mukherjee Avik.K."/>
            <person name="Izumyama S."/>
            <person name="Nakada-Tsukui K."/>
            <person name="Nozaki T."/>
        </authorList>
    </citation>
    <scope>NUCLEOTIDE SEQUENCE [LARGE SCALE GENOMIC DNA]</scope>
    <source>
        <strain evidence="2 3">HM1:IMSS clone 6</strain>
    </source>
</reference>
<feature type="transmembrane region" description="Helical" evidence="1">
    <location>
        <begin position="215"/>
        <end position="240"/>
    </location>
</feature>
<dbReference type="AlphaFoldDB" id="A0A175JI07"/>
<keyword evidence="1" id="KW-0472">Membrane</keyword>
<gene>
    <name evidence="2" type="ORF">CL6EHI_c00055</name>
</gene>
<keyword evidence="1" id="KW-0812">Transmembrane</keyword>
<feature type="transmembrane region" description="Helical" evidence="1">
    <location>
        <begin position="89"/>
        <end position="110"/>
    </location>
</feature>
<evidence type="ECO:0000256" key="1">
    <source>
        <dbReference type="SAM" id="Phobius"/>
    </source>
</evidence>
<accession>A0A175JI07</accession>